<dbReference type="InterPro" id="IPR019887">
    <property type="entry name" value="Tscrpt_reg_AsnC/Lrp_C"/>
</dbReference>
<reference evidence="6" key="1">
    <citation type="submission" date="2015-07" db="EMBL/GenBank/DDBJ databases">
        <authorList>
            <person name="Rodrigo-Torres Lidia"/>
            <person name="Arahal R.David."/>
        </authorList>
    </citation>
    <scope>NUCLEOTIDE SEQUENCE [LARGE SCALE GENOMIC DNA]</scope>
    <source>
        <strain evidence="6">CECT 5112</strain>
    </source>
</reference>
<dbReference type="Proteomes" id="UP000053235">
    <property type="component" value="Unassembled WGS sequence"/>
</dbReference>
<dbReference type="InterPro" id="IPR000485">
    <property type="entry name" value="AsnC-type_HTH_dom"/>
</dbReference>
<dbReference type="EMBL" id="CXWD01000035">
    <property type="protein sequence ID" value="CTQ77506.1"/>
    <property type="molecule type" value="Genomic_DNA"/>
</dbReference>
<feature type="domain" description="HTH asnC-type" evidence="4">
    <location>
        <begin position="3"/>
        <end position="64"/>
    </location>
</feature>
<dbReference type="Pfam" id="PF13412">
    <property type="entry name" value="HTH_24"/>
    <property type="match status" value="1"/>
</dbReference>
<dbReference type="PROSITE" id="PS50956">
    <property type="entry name" value="HTH_ASNC_2"/>
    <property type="match status" value="1"/>
</dbReference>
<dbReference type="Gene3D" id="1.10.10.10">
    <property type="entry name" value="Winged helix-like DNA-binding domain superfamily/Winged helix DNA-binding domain"/>
    <property type="match status" value="1"/>
</dbReference>
<dbReference type="GO" id="GO:0043200">
    <property type="term" value="P:response to amino acid"/>
    <property type="evidence" value="ECO:0007669"/>
    <property type="project" value="TreeGrafter"/>
</dbReference>
<dbReference type="InterPro" id="IPR036388">
    <property type="entry name" value="WH-like_DNA-bd_sf"/>
</dbReference>
<keyword evidence="2" id="KW-0238">DNA-binding</keyword>
<dbReference type="SUPFAM" id="SSF46785">
    <property type="entry name" value="Winged helix' DNA-binding domain"/>
    <property type="match status" value="1"/>
</dbReference>
<dbReference type="Gene3D" id="3.30.70.920">
    <property type="match status" value="1"/>
</dbReference>
<dbReference type="RefSeq" id="WP_055674073.1">
    <property type="nucleotide sequence ID" value="NZ_CXWD01000035.1"/>
</dbReference>
<name>A0A0M7ASW3_9HYPH</name>
<evidence type="ECO:0000256" key="2">
    <source>
        <dbReference type="ARBA" id="ARBA00023125"/>
    </source>
</evidence>
<dbReference type="GO" id="GO:0043565">
    <property type="term" value="F:sequence-specific DNA binding"/>
    <property type="evidence" value="ECO:0007669"/>
    <property type="project" value="InterPro"/>
</dbReference>
<dbReference type="SUPFAM" id="SSF54909">
    <property type="entry name" value="Dimeric alpha+beta barrel"/>
    <property type="match status" value="1"/>
</dbReference>
<dbReference type="OrthoDB" id="7856348at2"/>
<evidence type="ECO:0000256" key="3">
    <source>
        <dbReference type="ARBA" id="ARBA00023163"/>
    </source>
</evidence>
<organism evidence="5 6">
    <name type="scientific">Roseibium alexandrii</name>
    <dbReference type="NCBI Taxonomy" id="388408"/>
    <lineage>
        <taxon>Bacteria</taxon>
        <taxon>Pseudomonadati</taxon>
        <taxon>Pseudomonadota</taxon>
        <taxon>Alphaproteobacteria</taxon>
        <taxon>Hyphomicrobiales</taxon>
        <taxon>Stappiaceae</taxon>
        <taxon>Roseibium</taxon>
    </lineage>
</organism>
<keyword evidence="6" id="KW-1185">Reference proteome</keyword>
<evidence type="ECO:0000313" key="6">
    <source>
        <dbReference type="Proteomes" id="UP000053235"/>
    </source>
</evidence>
<dbReference type="AlphaFoldDB" id="A0A0M7ASW3"/>
<dbReference type="PANTHER" id="PTHR30154:SF34">
    <property type="entry name" value="TRANSCRIPTIONAL REGULATOR AZLB"/>
    <property type="match status" value="1"/>
</dbReference>
<proteinExistence type="predicted"/>
<dbReference type="PANTHER" id="PTHR30154">
    <property type="entry name" value="LEUCINE-RESPONSIVE REGULATORY PROTEIN"/>
    <property type="match status" value="1"/>
</dbReference>
<dbReference type="STRING" id="388408.LAX5112_04930"/>
<dbReference type="SMART" id="SM00344">
    <property type="entry name" value="HTH_ASNC"/>
    <property type="match status" value="1"/>
</dbReference>
<accession>A0A0M7ASW3</accession>
<evidence type="ECO:0000256" key="1">
    <source>
        <dbReference type="ARBA" id="ARBA00023015"/>
    </source>
</evidence>
<dbReference type="InterPro" id="IPR019888">
    <property type="entry name" value="Tscrpt_reg_AsnC-like"/>
</dbReference>
<evidence type="ECO:0000259" key="4">
    <source>
        <dbReference type="PROSITE" id="PS50956"/>
    </source>
</evidence>
<keyword evidence="3" id="KW-0804">Transcription</keyword>
<sequence>MKLDQVDISILNALQDNARTGLEQLAHVSGISIASVQRRLKALREGGFILREVALLDGAKLGQAMTFIIMVELERERLDQIDDFVKRARQEPQVQQCYYVTGEADFCLICIAKDMAEFEALTHRLFFQNANVRRFRTSVVMGRKKIGLNVPLDTNGLAG</sequence>
<dbReference type="Pfam" id="PF01037">
    <property type="entry name" value="AsnC_trans_reg"/>
    <property type="match status" value="1"/>
</dbReference>
<dbReference type="GO" id="GO:0005829">
    <property type="term" value="C:cytosol"/>
    <property type="evidence" value="ECO:0007669"/>
    <property type="project" value="TreeGrafter"/>
</dbReference>
<protein>
    <submittedName>
        <fullName evidence="5">Leucine-responsive regulatory protein</fullName>
    </submittedName>
</protein>
<dbReference type="InterPro" id="IPR036390">
    <property type="entry name" value="WH_DNA-bd_sf"/>
</dbReference>
<dbReference type="PRINTS" id="PR00033">
    <property type="entry name" value="HTHASNC"/>
</dbReference>
<dbReference type="InterPro" id="IPR011008">
    <property type="entry name" value="Dimeric_a/b-barrel"/>
</dbReference>
<gene>
    <name evidence="5" type="primary">lrp_11</name>
    <name evidence="5" type="ORF">LAX5112_04930</name>
</gene>
<evidence type="ECO:0000313" key="5">
    <source>
        <dbReference type="EMBL" id="CTQ77506.1"/>
    </source>
</evidence>
<keyword evidence="1" id="KW-0805">Transcription regulation</keyword>